<dbReference type="InterPro" id="IPR035983">
    <property type="entry name" value="Hect_E3_ubiquitin_ligase"/>
</dbReference>
<dbReference type="Pfam" id="PF25390">
    <property type="entry name" value="WD40_RLD"/>
    <property type="match status" value="1"/>
</dbReference>
<dbReference type="PROSITE" id="PS50012">
    <property type="entry name" value="RCC1_3"/>
    <property type="match status" value="6"/>
</dbReference>
<sequence length="1001" mass="112746">MAVYCWGNTAHGELGLGGIEDEQVKLPLKMDWSHAVDVAQASCGTSHTLFLTKEGRMYACGNNDHGQLGHETDTLPNKRPQMLTSLENYVITHISCGTAHSLALTNWGQVFSWGSNAVGQLGQDTENGRQPVPRTIKAIGAKHVVQIASGQYHCLALTNSGELYAWGSNSYGQLGIGTTNDKVPVPTLVQSLAGVPIAFIACGGNHSFAISKSGAIFGWGKNTFGQLGLNDLNSRCYPAQLRTLRSLGVRYISCGDDFSVFLTTEGGVFTCGAGTFGQLGHGSYSNEILPRMVFELMGSKITQVACGRRHTLAFVPSRGKIYGFGLSGVGQLGIGVVGNYSTPQIVRGPWILSLSLEMGTELARIGTDETVELDLMSAVETIFKSLACMNGSLLLPNDEHYCCTSKHPGVDVSAAEQTFDQIRKIERESIRQLIRDSIESELLGALTHSPADVETLRIYLLLPLYHEFINPKHYQKLHSPFSQSVLKLAKNAYDIVVQWWANQSKEYFERMVENFKSVVLYIINFKFPRVVGTDTKQDLRYDAHLVTMLDIIAILYWVNHQKRTQKLPYEQFHINEIDDLLDIRQDYIRWTTDTKGVTFSLCNYPFIFNAAAKMLLLQTDQAMQMYQAMHSAATVNVLSMLCSPAASVASQYIVLNVTRENIVQDTIRELSHYAATDLKKPIKIKFCGEEAEDAGGVRKEFFMLLLRDILDPKYGMFKSFEDSHAIWFTEDYFDSDDSMFALIGILCGLAIYNFTIIALPFPLALYKKLLGEEVDMRDLQDLAPTVARSMQSILDYDQQDMEEVFDLSFTTTRDYFGELQTIPLKPNGENIRLNQSNKQEFVKLYIEYVFHKSVEKSFRQFHAGFMRVCGGRVLKLFKAHELMSVVVGNEEYDWMALEENTEYKNGYTCSDQTIRWFWEIFHELPLEEKKKFLLFLTGCDRIPIMGMKAIKIFIQPTPDDKFLPVAHTCFNLLDLPQYQTKEKLKYKLLQAIQQTQGFSLV</sequence>
<dbReference type="FunFam" id="3.30.2160.10:FF:000004">
    <property type="entry name" value="probable E3 ubiquitin-protein ligase HERC4 isoform X1"/>
    <property type="match status" value="1"/>
</dbReference>
<feature type="active site" description="Glycyl thioester intermediate" evidence="6">
    <location>
        <position position="969"/>
    </location>
</feature>
<keyword evidence="4" id="KW-0677">Repeat</keyword>
<name>A0A182N9R9_9DIPT</name>
<dbReference type="EnsemblMetazoa" id="ADIR004395-RA">
    <property type="protein sequence ID" value="ADIR004395-PA"/>
    <property type="gene ID" value="ADIR004395"/>
</dbReference>
<dbReference type="SMART" id="SM00119">
    <property type="entry name" value="HECTc"/>
    <property type="match status" value="1"/>
</dbReference>
<dbReference type="FunFam" id="3.30.2410.10:FF:000003">
    <property type="entry name" value="probable E3 ubiquitin-protein ligase HERC4 isoform X1"/>
    <property type="match status" value="1"/>
</dbReference>
<dbReference type="Pfam" id="PF00632">
    <property type="entry name" value="HECT"/>
    <property type="match status" value="1"/>
</dbReference>
<evidence type="ECO:0000256" key="3">
    <source>
        <dbReference type="ARBA" id="ARBA00022679"/>
    </source>
</evidence>
<feature type="repeat" description="RCC1" evidence="7">
    <location>
        <begin position="55"/>
        <end position="107"/>
    </location>
</feature>
<dbReference type="PRINTS" id="PR00633">
    <property type="entry name" value="RCCNDNSATION"/>
</dbReference>
<dbReference type="InterPro" id="IPR000408">
    <property type="entry name" value="Reg_chr_condens"/>
</dbReference>
<organism evidence="10 11">
    <name type="scientific">Anopheles dirus</name>
    <dbReference type="NCBI Taxonomy" id="7168"/>
    <lineage>
        <taxon>Eukaryota</taxon>
        <taxon>Metazoa</taxon>
        <taxon>Ecdysozoa</taxon>
        <taxon>Arthropoda</taxon>
        <taxon>Hexapoda</taxon>
        <taxon>Insecta</taxon>
        <taxon>Pterygota</taxon>
        <taxon>Neoptera</taxon>
        <taxon>Endopterygota</taxon>
        <taxon>Diptera</taxon>
        <taxon>Nematocera</taxon>
        <taxon>Culicoidea</taxon>
        <taxon>Culicidae</taxon>
        <taxon>Anophelinae</taxon>
        <taxon>Anopheles</taxon>
    </lineage>
</organism>
<comment type="subcellular location">
    <subcellularLocation>
        <location evidence="1">Cytoplasm</location>
    </subcellularLocation>
</comment>
<evidence type="ECO:0000256" key="4">
    <source>
        <dbReference type="ARBA" id="ARBA00022737"/>
    </source>
</evidence>
<keyword evidence="8" id="KW-0812">Transmembrane</keyword>
<dbReference type="GO" id="GO:0009966">
    <property type="term" value="P:regulation of signal transduction"/>
    <property type="evidence" value="ECO:0007669"/>
    <property type="project" value="UniProtKB-ARBA"/>
</dbReference>
<reference evidence="10" key="2">
    <citation type="submission" date="2020-05" db="UniProtKB">
        <authorList>
            <consortium name="EnsemblMetazoa"/>
        </authorList>
    </citation>
    <scope>IDENTIFICATION</scope>
    <source>
        <strain evidence="10">WRAIR2</strain>
    </source>
</reference>
<dbReference type="PANTHER" id="PTHR45622:SF76">
    <property type="entry name" value="HECT AND RLD DOMAIN CONTAINING E3 UBIQUITIN LIGASE 4, ISOFORM C"/>
    <property type="match status" value="1"/>
</dbReference>
<proteinExistence type="predicted"/>
<feature type="domain" description="HECT" evidence="9">
    <location>
        <begin position="674"/>
        <end position="1001"/>
    </location>
</feature>
<dbReference type="InterPro" id="IPR058923">
    <property type="entry name" value="RCC1-like_dom"/>
</dbReference>
<dbReference type="InterPro" id="IPR000569">
    <property type="entry name" value="HECT_dom"/>
</dbReference>
<evidence type="ECO:0000256" key="5">
    <source>
        <dbReference type="ARBA" id="ARBA00022786"/>
    </source>
</evidence>
<evidence type="ECO:0000256" key="7">
    <source>
        <dbReference type="PROSITE-ProRule" id="PRU00235"/>
    </source>
</evidence>
<dbReference type="InterPro" id="IPR009091">
    <property type="entry name" value="RCC1/BLIP-II"/>
</dbReference>
<dbReference type="Gene3D" id="3.90.1750.10">
    <property type="entry name" value="Hect, E3 ligase catalytic domains"/>
    <property type="match status" value="1"/>
</dbReference>
<dbReference type="STRING" id="7168.A0A182N9R9"/>
<evidence type="ECO:0000256" key="8">
    <source>
        <dbReference type="SAM" id="Phobius"/>
    </source>
</evidence>
<feature type="transmembrane region" description="Helical" evidence="8">
    <location>
        <begin position="739"/>
        <end position="766"/>
    </location>
</feature>
<feature type="repeat" description="RCC1" evidence="7">
    <location>
        <begin position="214"/>
        <end position="265"/>
    </location>
</feature>
<dbReference type="GO" id="GO:0004842">
    <property type="term" value="F:ubiquitin-protein transferase activity"/>
    <property type="evidence" value="ECO:0007669"/>
    <property type="project" value="InterPro"/>
</dbReference>
<dbReference type="Proteomes" id="UP000075884">
    <property type="component" value="Unassembled WGS sequence"/>
</dbReference>
<dbReference type="InterPro" id="IPR051709">
    <property type="entry name" value="Ub-ligase/GTPase-reg"/>
</dbReference>
<keyword evidence="11" id="KW-1185">Reference proteome</keyword>
<dbReference type="Gene3D" id="2.130.10.30">
    <property type="entry name" value="Regulator of chromosome condensation 1/beta-lactamase-inhibitor protein II"/>
    <property type="match status" value="2"/>
</dbReference>
<feature type="repeat" description="RCC1" evidence="7">
    <location>
        <begin position="161"/>
        <end position="213"/>
    </location>
</feature>
<dbReference type="GO" id="GO:0005737">
    <property type="term" value="C:cytoplasm"/>
    <property type="evidence" value="ECO:0007669"/>
    <property type="project" value="UniProtKB-SubCell"/>
</dbReference>
<feature type="repeat" description="RCC1" evidence="7">
    <location>
        <begin position="1"/>
        <end position="54"/>
    </location>
</feature>
<keyword evidence="3" id="KW-0808">Transferase</keyword>
<reference evidence="11" key="1">
    <citation type="submission" date="2013-03" db="EMBL/GenBank/DDBJ databases">
        <title>The Genome Sequence of Anopheles dirus WRAIR2.</title>
        <authorList>
            <consortium name="The Broad Institute Genomics Platform"/>
            <person name="Neafsey D.E."/>
            <person name="Walton C."/>
            <person name="Walker B."/>
            <person name="Young S.K."/>
            <person name="Zeng Q."/>
            <person name="Gargeya S."/>
            <person name="Fitzgerald M."/>
            <person name="Haas B."/>
            <person name="Abouelleil A."/>
            <person name="Allen A.W."/>
            <person name="Alvarado L."/>
            <person name="Arachchi H.M."/>
            <person name="Berlin A.M."/>
            <person name="Chapman S.B."/>
            <person name="Gainer-Dewar J."/>
            <person name="Goldberg J."/>
            <person name="Griggs A."/>
            <person name="Gujja S."/>
            <person name="Hansen M."/>
            <person name="Howarth C."/>
            <person name="Imamovic A."/>
            <person name="Ireland A."/>
            <person name="Larimer J."/>
            <person name="McCowan C."/>
            <person name="Murphy C."/>
            <person name="Pearson M."/>
            <person name="Poon T.W."/>
            <person name="Priest M."/>
            <person name="Roberts A."/>
            <person name="Saif S."/>
            <person name="Shea T."/>
            <person name="Sisk P."/>
            <person name="Sykes S."/>
            <person name="Wortman J."/>
            <person name="Nusbaum C."/>
            <person name="Birren B."/>
        </authorList>
    </citation>
    <scope>NUCLEOTIDE SEQUENCE [LARGE SCALE GENOMIC DNA]</scope>
    <source>
        <strain evidence="11">WRAIR2</strain>
    </source>
</reference>
<dbReference type="CDD" id="cd00078">
    <property type="entry name" value="HECTc"/>
    <property type="match status" value="1"/>
</dbReference>
<keyword evidence="5 6" id="KW-0833">Ubl conjugation pathway</keyword>
<dbReference type="Gene3D" id="3.30.2410.10">
    <property type="entry name" value="Hect, E3 ligase catalytic domain"/>
    <property type="match status" value="1"/>
</dbReference>
<dbReference type="SUPFAM" id="SSF56204">
    <property type="entry name" value="Hect, E3 ligase catalytic domain"/>
    <property type="match status" value="1"/>
</dbReference>
<dbReference type="Gene3D" id="3.30.2160.10">
    <property type="entry name" value="Hect, E3 ligase catalytic domain"/>
    <property type="match status" value="1"/>
</dbReference>
<dbReference type="VEuPathDB" id="VectorBase:ADIR004395"/>
<feature type="repeat" description="RCC1" evidence="7">
    <location>
        <begin position="108"/>
        <end position="160"/>
    </location>
</feature>
<keyword evidence="8" id="KW-1133">Transmembrane helix</keyword>
<keyword evidence="2" id="KW-0963">Cytoplasm</keyword>
<dbReference type="SUPFAM" id="SSF50985">
    <property type="entry name" value="RCC1/BLIP-II"/>
    <property type="match status" value="1"/>
</dbReference>
<feature type="repeat" description="RCC1" evidence="7">
    <location>
        <begin position="266"/>
        <end position="317"/>
    </location>
</feature>
<dbReference type="PROSITE" id="PS50237">
    <property type="entry name" value="HECT"/>
    <property type="match status" value="1"/>
</dbReference>
<accession>A0A182N9R9</accession>
<evidence type="ECO:0000256" key="6">
    <source>
        <dbReference type="PROSITE-ProRule" id="PRU00104"/>
    </source>
</evidence>
<evidence type="ECO:0000313" key="11">
    <source>
        <dbReference type="Proteomes" id="UP000075884"/>
    </source>
</evidence>
<keyword evidence="8" id="KW-0472">Membrane</keyword>
<dbReference type="AlphaFoldDB" id="A0A182N9R9"/>
<evidence type="ECO:0000313" key="10">
    <source>
        <dbReference type="EnsemblMetazoa" id="ADIR004395-PA"/>
    </source>
</evidence>
<evidence type="ECO:0000256" key="1">
    <source>
        <dbReference type="ARBA" id="ARBA00004496"/>
    </source>
</evidence>
<evidence type="ECO:0000256" key="2">
    <source>
        <dbReference type="ARBA" id="ARBA00022490"/>
    </source>
</evidence>
<dbReference type="PANTHER" id="PTHR45622">
    <property type="entry name" value="UBIQUITIN-PROTEIN LIGASE E3A-RELATED"/>
    <property type="match status" value="1"/>
</dbReference>
<evidence type="ECO:0000259" key="9">
    <source>
        <dbReference type="PROSITE" id="PS50237"/>
    </source>
</evidence>
<protein>
    <recommendedName>
        <fullName evidence="9">HECT domain-containing protein</fullName>
    </recommendedName>
</protein>
<dbReference type="PROSITE" id="PS00626">
    <property type="entry name" value="RCC1_2"/>
    <property type="match status" value="2"/>
</dbReference>